<dbReference type="GO" id="GO:0008381">
    <property type="term" value="F:mechanosensitive monoatomic ion channel activity"/>
    <property type="evidence" value="ECO:0007669"/>
    <property type="project" value="InterPro"/>
</dbReference>
<comment type="caution">
    <text evidence="14">The sequence shown here is derived from an EMBL/GenBank/DDBJ whole genome shotgun (WGS) entry which is preliminary data.</text>
</comment>
<feature type="transmembrane region" description="Helical" evidence="8">
    <location>
        <begin position="291"/>
        <end position="312"/>
    </location>
</feature>
<dbReference type="EMBL" id="VITT01000025">
    <property type="protein sequence ID" value="TWB49659.1"/>
    <property type="molecule type" value="Genomic_DNA"/>
</dbReference>
<feature type="transmembrane region" description="Helical" evidence="8">
    <location>
        <begin position="244"/>
        <end position="270"/>
    </location>
</feature>
<feature type="domain" description="Mechanosensitive ion channel MscS C-terminal" evidence="11">
    <location>
        <begin position="763"/>
        <end position="849"/>
    </location>
</feature>
<feature type="transmembrane region" description="Helical" evidence="8">
    <location>
        <begin position="566"/>
        <end position="588"/>
    </location>
</feature>
<dbReference type="AlphaFoldDB" id="A0A560HVU9"/>
<dbReference type="InterPro" id="IPR010920">
    <property type="entry name" value="LSM_dom_sf"/>
</dbReference>
<dbReference type="InterPro" id="IPR057485">
    <property type="entry name" value="YbiO-like_TM1"/>
</dbReference>
<dbReference type="InterPro" id="IPR023408">
    <property type="entry name" value="MscS_beta-dom_sf"/>
</dbReference>
<evidence type="ECO:0000256" key="7">
    <source>
        <dbReference type="SAM" id="MobiDB-lite"/>
    </source>
</evidence>
<dbReference type="Proteomes" id="UP000318050">
    <property type="component" value="Unassembled WGS sequence"/>
</dbReference>
<keyword evidence="3" id="KW-1003">Cell membrane</keyword>
<keyword evidence="6 8" id="KW-0472">Membrane</keyword>
<gene>
    <name evidence="14" type="ORF">FBZ92_12596</name>
</gene>
<feature type="transmembrane region" description="Helical" evidence="8">
    <location>
        <begin position="324"/>
        <end position="347"/>
    </location>
</feature>
<dbReference type="PANTHER" id="PTHR30460:SF0">
    <property type="entry name" value="MODERATE CONDUCTANCE MECHANOSENSITIVE CHANNEL YBIO"/>
    <property type="match status" value="1"/>
</dbReference>
<feature type="transmembrane region" description="Helical" evidence="8">
    <location>
        <begin position="398"/>
        <end position="418"/>
    </location>
</feature>
<organism evidence="14 15">
    <name type="scientific">Nitrospirillum amazonense</name>
    <dbReference type="NCBI Taxonomy" id="28077"/>
    <lineage>
        <taxon>Bacteria</taxon>
        <taxon>Pseudomonadati</taxon>
        <taxon>Pseudomonadota</taxon>
        <taxon>Alphaproteobacteria</taxon>
        <taxon>Rhodospirillales</taxon>
        <taxon>Azospirillaceae</taxon>
        <taxon>Nitrospirillum</taxon>
    </lineage>
</organism>
<keyword evidence="9" id="KW-0732">Signal</keyword>
<dbReference type="Gene3D" id="1.10.287.1260">
    <property type="match status" value="2"/>
</dbReference>
<keyword evidence="5 8" id="KW-1133">Transmembrane helix</keyword>
<evidence type="ECO:0000259" key="10">
    <source>
        <dbReference type="Pfam" id="PF00924"/>
    </source>
</evidence>
<sequence>MMRKAPFAVSLALLASLLLSPAMPPAWAQGAPAAAGPSSPDPSSPDPSSPDPSSPDLTQPDQPPPDQRPSDAGGHADGKARDGAQIPEGEAAKEPVAVPVPVPVSPPATHAVPPAASSQAAALLQTLQDPQRRDALIAQLKVLADANSGATSASASVPAPAPTPASASAATPAAPAGAATAAPAAPAQESEVELLGARLLDALSDRIEEFSEEIAAAGQALLDLPKAYRWLDRQMSDPRLRAQWGILLGEVLLVVIAGYVARLAAFWLLARPRRGLEHRQPRNWGVRLGLLLTRTLLDIVPMVAFALAAYGVQTLTHPPKPASTAALGIIVSSLLVQGATLAARFLLSPGAPSLRLLPVGDETAHYVYIWVRRIALTAVYGYFVAQVAYQLGLPYRPYMALLKVVGLIVGIMLVILVLQNRQSVADWIRGRDPLLPEDPHDDGALEAQLAAEISGDSPMVAAPPPPPTAWGLVRRRLAEVWHILAIVYLVAIYGIWALEVKGGFGFVSRATLISVVTLIVARLLMEGIDRLIRRGFAIPDDLKRQYPLLESRANRYLPILHRGAKVVVWLAGLLTVLQAWGVDSFGWLSTPFGQRASASLLTIVLMVIFALIVWELVSGGIERYLNTTDRHGRLVERSARIRTLLPLVRNAVLVILLVMVGLTVLAEIGVNIAPLLAGAGVIGVAIGFGSQSLVKDVITGLFILFEDTISVGDSVTLAGYTGTVEGLTIRTIRLRDDSGAVHTVPFSAVTGISNLTKDYSYFTADFGIAYATDLNRATQIMTEIGEELQSDSLFGPSILAPLEILGVSEFAEKAVKIKFRIKTRPRRQLAVGREFNRRLKLRFDAESIPFPV</sequence>
<dbReference type="Gene3D" id="2.30.30.60">
    <property type="match status" value="1"/>
</dbReference>
<feature type="domain" description="Mechanosensitive ion channel MscS" evidence="10">
    <location>
        <begin position="693"/>
        <end position="757"/>
    </location>
</feature>
<dbReference type="Gene3D" id="3.30.70.100">
    <property type="match status" value="1"/>
</dbReference>
<feature type="transmembrane region" description="Helical" evidence="8">
    <location>
        <begin position="646"/>
        <end position="666"/>
    </location>
</feature>
<dbReference type="PANTHER" id="PTHR30460">
    <property type="entry name" value="MODERATE CONDUCTANCE MECHANOSENSITIVE CHANNEL YBIO"/>
    <property type="match status" value="1"/>
</dbReference>
<protein>
    <submittedName>
        <fullName evidence="14">Small conductance mechanosensitive channel</fullName>
    </submittedName>
</protein>
<dbReference type="GO" id="GO:0005886">
    <property type="term" value="C:plasma membrane"/>
    <property type="evidence" value="ECO:0007669"/>
    <property type="project" value="UniProtKB-SubCell"/>
</dbReference>
<evidence type="ECO:0000256" key="5">
    <source>
        <dbReference type="ARBA" id="ARBA00022989"/>
    </source>
</evidence>
<evidence type="ECO:0000313" key="15">
    <source>
        <dbReference type="Proteomes" id="UP000318050"/>
    </source>
</evidence>
<dbReference type="Pfam" id="PF00924">
    <property type="entry name" value="MS_channel_2nd"/>
    <property type="match status" value="1"/>
</dbReference>
<feature type="region of interest" description="Disordered" evidence="7">
    <location>
        <begin position="24"/>
        <end position="89"/>
    </location>
</feature>
<evidence type="ECO:0000256" key="4">
    <source>
        <dbReference type="ARBA" id="ARBA00022692"/>
    </source>
</evidence>
<dbReference type="SUPFAM" id="SSF50182">
    <property type="entry name" value="Sm-like ribonucleoproteins"/>
    <property type="match status" value="1"/>
</dbReference>
<evidence type="ECO:0000256" key="9">
    <source>
        <dbReference type="SAM" id="SignalP"/>
    </source>
</evidence>
<dbReference type="Pfam" id="PF21082">
    <property type="entry name" value="MS_channel_3rd"/>
    <property type="match status" value="1"/>
</dbReference>
<evidence type="ECO:0000256" key="6">
    <source>
        <dbReference type="ARBA" id="ARBA00023136"/>
    </source>
</evidence>
<feature type="signal peptide" evidence="9">
    <location>
        <begin position="1"/>
        <end position="28"/>
    </location>
</feature>
<feature type="domain" description="Moderate conductance mechanosensitive channel YbiO-like transmembrane helix 1" evidence="13">
    <location>
        <begin position="510"/>
        <end position="587"/>
    </location>
</feature>
<feature type="transmembrane region" description="Helical" evidence="8">
    <location>
        <begin position="480"/>
        <end position="498"/>
    </location>
</feature>
<evidence type="ECO:0000259" key="13">
    <source>
        <dbReference type="Pfam" id="PF25392"/>
    </source>
</evidence>
<proteinExistence type="inferred from homology"/>
<reference evidence="14 15" key="1">
    <citation type="submission" date="2019-06" db="EMBL/GenBank/DDBJ databases">
        <title>Genomic Encyclopedia of Type Strains, Phase IV (KMG-V): Genome sequencing to study the core and pangenomes of soil and plant-associated prokaryotes.</title>
        <authorList>
            <person name="Whitman W."/>
        </authorList>
    </citation>
    <scope>NUCLEOTIDE SEQUENCE [LARGE SCALE GENOMIC DNA]</scope>
    <source>
        <strain evidence="14 15">BR 11140</strain>
    </source>
</reference>
<feature type="transmembrane region" description="Helical" evidence="8">
    <location>
        <begin position="672"/>
        <end position="694"/>
    </location>
</feature>
<feature type="compositionally biased region" description="Pro residues" evidence="7">
    <location>
        <begin position="39"/>
        <end position="53"/>
    </location>
</feature>
<name>A0A560HVU9_9PROT</name>
<feature type="transmembrane region" description="Helical" evidence="8">
    <location>
        <begin position="504"/>
        <end position="524"/>
    </location>
</feature>
<dbReference type="InterPro" id="IPR006685">
    <property type="entry name" value="MscS_channel_2nd"/>
</dbReference>
<evidence type="ECO:0000313" key="14">
    <source>
        <dbReference type="EMBL" id="TWB49659.1"/>
    </source>
</evidence>
<keyword evidence="4 8" id="KW-0812">Transmembrane</keyword>
<dbReference type="InterPro" id="IPR045276">
    <property type="entry name" value="YbiO_bact"/>
</dbReference>
<feature type="transmembrane region" description="Helical" evidence="8">
    <location>
        <begin position="374"/>
        <end position="392"/>
    </location>
</feature>
<dbReference type="InterPro" id="IPR011014">
    <property type="entry name" value="MscS_channel_TM-2"/>
</dbReference>
<dbReference type="InterPro" id="IPR049278">
    <property type="entry name" value="MS_channel_C"/>
</dbReference>
<dbReference type="Pfam" id="PF25392">
    <property type="entry name" value="MS_channel_TM1"/>
    <property type="match status" value="1"/>
</dbReference>
<dbReference type="SUPFAM" id="SSF82861">
    <property type="entry name" value="Mechanosensitive channel protein MscS (YggB), transmembrane region"/>
    <property type="match status" value="1"/>
</dbReference>
<comment type="similarity">
    <text evidence="2">Belongs to the MscS (TC 1.A.23) family.</text>
</comment>
<dbReference type="InterPro" id="IPR049142">
    <property type="entry name" value="MS_channel_1st"/>
</dbReference>
<evidence type="ECO:0000256" key="2">
    <source>
        <dbReference type="ARBA" id="ARBA00008017"/>
    </source>
</evidence>
<comment type="subcellular location">
    <subcellularLocation>
        <location evidence="1">Cell membrane</location>
        <topology evidence="1">Multi-pass membrane protein</topology>
    </subcellularLocation>
</comment>
<evidence type="ECO:0000259" key="11">
    <source>
        <dbReference type="Pfam" id="PF21082"/>
    </source>
</evidence>
<dbReference type="Pfam" id="PF21088">
    <property type="entry name" value="MS_channel_1st"/>
    <property type="match status" value="1"/>
</dbReference>
<dbReference type="InterPro" id="IPR011066">
    <property type="entry name" value="MscS_channel_C_sf"/>
</dbReference>
<feature type="domain" description="Mechanosensitive ion channel transmembrane helices 2/3" evidence="12">
    <location>
        <begin position="651"/>
        <end position="691"/>
    </location>
</feature>
<evidence type="ECO:0000259" key="12">
    <source>
        <dbReference type="Pfam" id="PF21088"/>
    </source>
</evidence>
<accession>A0A560HVU9</accession>
<evidence type="ECO:0000256" key="8">
    <source>
        <dbReference type="SAM" id="Phobius"/>
    </source>
</evidence>
<feature type="compositionally biased region" description="Low complexity" evidence="7">
    <location>
        <begin position="24"/>
        <end position="38"/>
    </location>
</feature>
<dbReference type="SUPFAM" id="SSF82689">
    <property type="entry name" value="Mechanosensitive channel protein MscS (YggB), C-terminal domain"/>
    <property type="match status" value="1"/>
</dbReference>
<feature type="transmembrane region" description="Helical" evidence="8">
    <location>
        <begin position="600"/>
        <end position="625"/>
    </location>
</feature>
<feature type="chain" id="PRO_5022116415" evidence="9">
    <location>
        <begin position="29"/>
        <end position="852"/>
    </location>
</feature>
<evidence type="ECO:0000256" key="1">
    <source>
        <dbReference type="ARBA" id="ARBA00004651"/>
    </source>
</evidence>
<evidence type="ECO:0000256" key="3">
    <source>
        <dbReference type="ARBA" id="ARBA00022475"/>
    </source>
</evidence>
<feature type="region of interest" description="Disordered" evidence="7">
    <location>
        <begin position="151"/>
        <end position="172"/>
    </location>
</feature>